<evidence type="ECO:0000313" key="3">
    <source>
        <dbReference type="Proteomes" id="UP001055940"/>
    </source>
</evidence>
<feature type="region of interest" description="Disordered" evidence="1">
    <location>
        <begin position="1"/>
        <end position="20"/>
    </location>
</feature>
<name>A0ABY5DCW6_9ACTN</name>
<gene>
    <name evidence="2" type="ORF">NE857_09390</name>
</gene>
<keyword evidence="3" id="KW-1185">Reference proteome</keyword>
<evidence type="ECO:0000313" key="2">
    <source>
        <dbReference type="EMBL" id="USY21795.1"/>
    </source>
</evidence>
<dbReference type="EMBL" id="CP099837">
    <property type="protein sequence ID" value="USY21795.1"/>
    <property type="molecule type" value="Genomic_DNA"/>
</dbReference>
<organism evidence="2 3">
    <name type="scientific">Nocardiopsis exhalans</name>
    <dbReference type="NCBI Taxonomy" id="163604"/>
    <lineage>
        <taxon>Bacteria</taxon>
        <taxon>Bacillati</taxon>
        <taxon>Actinomycetota</taxon>
        <taxon>Actinomycetes</taxon>
        <taxon>Streptosporangiales</taxon>
        <taxon>Nocardiopsidaceae</taxon>
        <taxon>Nocardiopsis</taxon>
    </lineage>
</organism>
<accession>A0ABY5DCW6</accession>
<reference evidence="2" key="1">
    <citation type="submission" date="2022-06" db="EMBL/GenBank/DDBJ databases">
        <authorList>
            <person name="Ping M."/>
        </authorList>
    </citation>
    <scope>NUCLEOTIDE SEQUENCE</scope>
    <source>
        <strain evidence="2">JCM11759T</strain>
    </source>
</reference>
<protein>
    <submittedName>
        <fullName evidence="2">Uncharacterized protein</fullName>
    </submittedName>
</protein>
<evidence type="ECO:0000256" key="1">
    <source>
        <dbReference type="SAM" id="MobiDB-lite"/>
    </source>
</evidence>
<sequence>MTPQQVRSRVTAIDPADEGAAHSAEDLLWQDTLAAIAAGAPKPRQLAGEALATALLDFPRYCA</sequence>
<dbReference type="Proteomes" id="UP001055940">
    <property type="component" value="Chromosome"/>
</dbReference>
<proteinExistence type="predicted"/>
<dbReference type="RefSeq" id="WP_254420634.1">
    <property type="nucleotide sequence ID" value="NZ_BAAAJB010000058.1"/>
</dbReference>